<keyword evidence="2" id="KW-1185">Reference proteome</keyword>
<reference evidence="1 2" key="1">
    <citation type="submission" date="2019-12" db="EMBL/GenBank/DDBJ databases">
        <title>Hymenobacter sp. HMF4947 Genome sequencing and assembly.</title>
        <authorList>
            <person name="Kang H."/>
            <person name="Cha I."/>
            <person name="Kim H."/>
            <person name="Joh K."/>
        </authorList>
    </citation>
    <scope>NUCLEOTIDE SEQUENCE [LARGE SCALE GENOMIC DNA]</scope>
    <source>
        <strain evidence="1 2">HMF4947</strain>
    </source>
</reference>
<organism evidence="1 2">
    <name type="scientific">Hymenobacter ginkgonis</name>
    <dbReference type="NCBI Taxonomy" id="2682976"/>
    <lineage>
        <taxon>Bacteria</taxon>
        <taxon>Pseudomonadati</taxon>
        <taxon>Bacteroidota</taxon>
        <taxon>Cytophagia</taxon>
        <taxon>Cytophagales</taxon>
        <taxon>Hymenobacteraceae</taxon>
        <taxon>Hymenobacter</taxon>
    </lineage>
</organism>
<gene>
    <name evidence="1" type="ORF">GO988_06995</name>
</gene>
<sequence>MSSSKGLLPPRLTQAARLAMGTGNVPAPASGLLVYQTDGTSPGYYYASSATTWVRLADTSTADSRYIQNQTSATQTGGFKMSGAGTVGGALAIGGAATVGSNTTPGQVLTPVTSIHNMLAVAYGQIGASSATAFGGSGNYTTARTGTGTYTITFSAASGLSGVSLDNYAIVMSPYNTPSFITWTAFTTNGIINVSTSNTSGAAANLNFNFVVFQQ</sequence>
<name>A0A7K1TCC7_9BACT</name>
<protein>
    <submittedName>
        <fullName evidence="1">Uncharacterized protein</fullName>
    </submittedName>
</protein>
<dbReference type="Proteomes" id="UP000441336">
    <property type="component" value="Unassembled WGS sequence"/>
</dbReference>
<dbReference type="AlphaFoldDB" id="A0A7K1TCC7"/>
<accession>A0A7K1TCC7</accession>
<evidence type="ECO:0000313" key="1">
    <source>
        <dbReference type="EMBL" id="MVN76067.1"/>
    </source>
</evidence>
<evidence type="ECO:0000313" key="2">
    <source>
        <dbReference type="Proteomes" id="UP000441336"/>
    </source>
</evidence>
<proteinExistence type="predicted"/>
<comment type="caution">
    <text evidence="1">The sequence shown here is derived from an EMBL/GenBank/DDBJ whole genome shotgun (WGS) entry which is preliminary data.</text>
</comment>
<dbReference type="RefSeq" id="WP_157563543.1">
    <property type="nucleotide sequence ID" value="NZ_WQKZ01000002.1"/>
</dbReference>
<dbReference type="EMBL" id="WQKZ01000002">
    <property type="protein sequence ID" value="MVN76067.1"/>
    <property type="molecule type" value="Genomic_DNA"/>
</dbReference>